<keyword evidence="5" id="KW-0804">Transcription</keyword>
<evidence type="ECO:0000313" key="9">
    <source>
        <dbReference type="EMBL" id="KTD56474.1"/>
    </source>
</evidence>
<dbReference type="InterPro" id="IPR036388">
    <property type="entry name" value="WH-like_DNA-bd_sf"/>
</dbReference>
<dbReference type="Proteomes" id="UP000054600">
    <property type="component" value="Unassembled WGS sequence"/>
</dbReference>
<evidence type="ECO:0000259" key="8">
    <source>
        <dbReference type="PROSITE" id="PS50110"/>
    </source>
</evidence>
<dbReference type="SUPFAM" id="SSF46894">
    <property type="entry name" value="C-terminal effector domain of the bipartite response regulators"/>
    <property type="match status" value="1"/>
</dbReference>
<dbReference type="SMART" id="SM00421">
    <property type="entry name" value="HTH_LUXR"/>
    <property type="match status" value="1"/>
</dbReference>
<keyword evidence="4" id="KW-0238">DNA-binding</keyword>
<keyword evidence="1 6" id="KW-0597">Phosphoprotein</keyword>
<feature type="modified residue" description="4-aspartylphosphate" evidence="6">
    <location>
        <position position="63"/>
    </location>
</feature>
<dbReference type="GO" id="GO:0000160">
    <property type="term" value="P:phosphorelay signal transduction system"/>
    <property type="evidence" value="ECO:0007669"/>
    <property type="project" value="UniProtKB-KW"/>
</dbReference>
<dbReference type="InterPro" id="IPR001789">
    <property type="entry name" value="Sig_transdc_resp-reg_receiver"/>
</dbReference>
<dbReference type="Pfam" id="PF00072">
    <property type="entry name" value="Response_reg"/>
    <property type="match status" value="1"/>
</dbReference>
<evidence type="ECO:0000256" key="3">
    <source>
        <dbReference type="ARBA" id="ARBA00023015"/>
    </source>
</evidence>
<dbReference type="InterPro" id="IPR011006">
    <property type="entry name" value="CheY-like_superfamily"/>
</dbReference>
<gene>
    <name evidence="9" type="ORF">Lsha_2873</name>
</gene>
<dbReference type="CDD" id="cd06170">
    <property type="entry name" value="LuxR_C_like"/>
    <property type="match status" value="1"/>
</dbReference>
<evidence type="ECO:0000256" key="2">
    <source>
        <dbReference type="ARBA" id="ARBA00023012"/>
    </source>
</evidence>
<dbReference type="Pfam" id="PF00196">
    <property type="entry name" value="GerE"/>
    <property type="match status" value="1"/>
</dbReference>
<name>A0A0W0YHP6_9GAMM</name>
<dbReference type="PROSITE" id="PS50110">
    <property type="entry name" value="RESPONSE_REGULATORY"/>
    <property type="match status" value="1"/>
</dbReference>
<evidence type="ECO:0000256" key="1">
    <source>
        <dbReference type="ARBA" id="ARBA00022553"/>
    </source>
</evidence>
<evidence type="ECO:0000256" key="6">
    <source>
        <dbReference type="PROSITE-ProRule" id="PRU00169"/>
    </source>
</evidence>
<dbReference type="GO" id="GO:0003677">
    <property type="term" value="F:DNA binding"/>
    <property type="evidence" value="ECO:0007669"/>
    <property type="project" value="UniProtKB-KW"/>
</dbReference>
<dbReference type="SUPFAM" id="SSF52172">
    <property type="entry name" value="CheY-like"/>
    <property type="match status" value="1"/>
</dbReference>
<organism evidence="9 10">
    <name type="scientific">Legionella shakespearei DSM 23087</name>
    <dbReference type="NCBI Taxonomy" id="1122169"/>
    <lineage>
        <taxon>Bacteria</taxon>
        <taxon>Pseudomonadati</taxon>
        <taxon>Pseudomonadota</taxon>
        <taxon>Gammaproteobacteria</taxon>
        <taxon>Legionellales</taxon>
        <taxon>Legionellaceae</taxon>
        <taxon>Legionella</taxon>
    </lineage>
</organism>
<dbReference type="RefSeq" id="WP_018576367.1">
    <property type="nucleotide sequence ID" value="NZ_KB892385.1"/>
</dbReference>
<dbReference type="AlphaFoldDB" id="A0A0W0YHP6"/>
<dbReference type="PANTHER" id="PTHR44688:SF16">
    <property type="entry name" value="DNA-BINDING TRANSCRIPTIONAL ACTIVATOR DEVR_DOSR"/>
    <property type="match status" value="1"/>
</dbReference>
<sequence length="215" mass="24022">MIKVNAHNNASNGIVYIIDDEAEVRDALKFLFETVHLTVETFSTAEQFLKANPVKVKACVLVDVRLPGMGGIDLLEWLNGHEDRIPIIMMTGFGDIATALTAMKAGAKDFIVKPFNPQSLLESVNRYLNDTSEFGNHSFADVDSRYDTLTPREHQILDLIYEGKLNKQIASELSISLSTVEAHRSALMGKMQVKTTAQLIKQHFVMEAERGRNSR</sequence>
<keyword evidence="2" id="KW-0902">Two-component regulatory system</keyword>
<reference evidence="9 10" key="1">
    <citation type="submission" date="2015-11" db="EMBL/GenBank/DDBJ databases">
        <title>Genomic analysis of 38 Legionella species identifies large and diverse effector repertoires.</title>
        <authorList>
            <person name="Burstein D."/>
            <person name="Amaro F."/>
            <person name="Zusman T."/>
            <person name="Lifshitz Z."/>
            <person name="Cohen O."/>
            <person name="Gilbert J.A."/>
            <person name="Pupko T."/>
            <person name="Shuman H.A."/>
            <person name="Segal G."/>
        </authorList>
    </citation>
    <scope>NUCLEOTIDE SEQUENCE [LARGE SCALE GENOMIC DNA]</scope>
    <source>
        <strain evidence="9 10">ATCC 49655</strain>
    </source>
</reference>
<dbReference type="PROSITE" id="PS00622">
    <property type="entry name" value="HTH_LUXR_1"/>
    <property type="match status" value="1"/>
</dbReference>
<dbReference type="GO" id="GO:0006355">
    <property type="term" value="P:regulation of DNA-templated transcription"/>
    <property type="evidence" value="ECO:0007669"/>
    <property type="project" value="InterPro"/>
</dbReference>
<feature type="domain" description="HTH luxR-type" evidence="7">
    <location>
        <begin position="142"/>
        <end position="207"/>
    </location>
</feature>
<dbReference type="OrthoDB" id="9802186at2"/>
<feature type="domain" description="Response regulatory" evidence="8">
    <location>
        <begin position="14"/>
        <end position="128"/>
    </location>
</feature>
<accession>A0A0W0YHP6</accession>
<dbReference type="STRING" id="1122169.Lsha_2873"/>
<evidence type="ECO:0000313" key="10">
    <source>
        <dbReference type="Proteomes" id="UP000054600"/>
    </source>
</evidence>
<protein>
    <submittedName>
        <fullName evidence="9">Sigma 54-dependent response regulator</fullName>
    </submittedName>
</protein>
<keyword evidence="10" id="KW-1185">Reference proteome</keyword>
<dbReference type="InterPro" id="IPR016032">
    <property type="entry name" value="Sig_transdc_resp-reg_C-effctor"/>
</dbReference>
<evidence type="ECO:0000256" key="5">
    <source>
        <dbReference type="ARBA" id="ARBA00023163"/>
    </source>
</evidence>
<dbReference type="Gene3D" id="1.10.10.10">
    <property type="entry name" value="Winged helix-like DNA-binding domain superfamily/Winged helix DNA-binding domain"/>
    <property type="match status" value="1"/>
</dbReference>
<dbReference type="PATRIC" id="fig|1122169.6.peg.3303"/>
<dbReference type="PANTHER" id="PTHR44688">
    <property type="entry name" value="DNA-BINDING TRANSCRIPTIONAL ACTIVATOR DEVR_DOSR"/>
    <property type="match status" value="1"/>
</dbReference>
<dbReference type="eggNOG" id="COG4566">
    <property type="taxonomic scope" value="Bacteria"/>
</dbReference>
<keyword evidence="3" id="KW-0805">Transcription regulation</keyword>
<dbReference type="PROSITE" id="PS50043">
    <property type="entry name" value="HTH_LUXR_2"/>
    <property type="match status" value="1"/>
</dbReference>
<evidence type="ECO:0000256" key="4">
    <source>
        <dbReference type="ARBA" id="ARBA00023125"/>
    </source>
</evidence>
<dbReference type="EMBL" id="LNYW01000074">
    <property type="protein sequence ID" value="KTD56474.1"/>
    <property type="molecule type" value="Genomic_DNA"/>
</dbReference>
<comment type="caution">
    <text evidence="9">The sequence shown here is derived from an EMBL/GenBank/DDBJ whole genome shotgun (WGS) entry which is preliminary data.</text>
</comment>
<dbReference type="InterPro" id="IPR000792">
    <property type="entry name" value="Tscrpt_reg_LuxR_C"/>
</dbReference>
<dbReference type="FunFam" id="3.40.50.2300:FF:000018">
    <property type="entry name" value="DNA-binding transcriptional regulator NtrC"/>
    <property type="match status" value="1"/>
</dbReference>
<dbReference type="SMART" id="SM00448">
    <property type="entry name" value="REC"/>
    <property type="match status" value="1"/>
</dbReference>
<evidence type="ECO:0000259" key="7">
    <source>
        <dbReference type="PROSITE" id="PS50043"/>
    </source>
</evidence>
<proteinExistence type="predicted"/>
<dbReference type="PRINTS" id="PR00038">
    <property type="entry name" value="HTHLUXR"/>
</dbReference>
<dbReference type="Gene3D" id="3.40.50.2300">
    <property type="match status" value="1"/>
</dbReference>